<dbReference type="OrthoDB" id="4772335at2"/>
<comment type="caution">
    <text evidence="2">The sequence shown here is derived from an EMBL/GenBank/DDBJ whole genome shotgun (WGS) entry which is preliminary data.</text>
</comment>
<evidence type="ECO:0000313" key="3">
    <source>
        <dbReference type="Proteomes" id="UP000596977"/>
    </source>
</evidence>
<dbReference type="EMBL" id="BMKB01000002">
    <property type="protein sequence ID" value="GGA45698.1"/>
    <property type="molecule type" value="Genomic_DNA"/>
</dbReference>
<dbReference type="InterPro" id="IPR008319">
    <property type="entry name" value="GyrI-like_CCH_Lin2189-like"/>
</dbReference>
<keyword evidence="3" id="KW-1185">Reference proteome</keyword>
<name>A0A916RAK9_9HYPH</name>
<proteinExistence type="predicted"/>
<dbReference type="RefSeq" id="WP_127072904.1">
    <property type="nucleotide sequence ID" value="NZ_BMKB01000002.1"/>
</dbReference>
<feature type="domain" description="GyrI-like small molecule binding" evidence="1">
    <location>
        <begin position="22"/>
        <end position="203"/>
    </location>
</feature>
<accession>A0A916RAK9</accession>
<evidence type="ECO:0000313" key="2">
    <source>
        <dbReference type="EMBL" id="GGA45698.1"/>
    </source>
</evidence>
<dbReference type="SUPFAM" id="SSF55136">
    <property type="entry name" value="Probable bacterial effector-binding domain"/>
    <property type="match status" value="1"/>
</dbReference>
<dbReference type="InterPro" id="IPR011256">
    <property type="entry name" value="Reg_factor_effector_dom_sf"/>
</dbReference>
<dbReference type="InterPro" id="IPR029442">
    <property type="entry name" value="GyrI-like"/>
</dbReference>
<dbReference type="AlphaFoldDB" id="A0A916RAK9"/>
<dbReference type="Gene3D" id="3.20.80.10">
    <property type="entry name" value="Regulatory factor, effector binding domain"/>
    <property type="match status" value="1"/>
</dbReference>
<organism evidence="2 3">
    <name type="scientific">Pelagibacterium lentulum</name>
    <dbReference type="NCBI Taxonomy" id="2029865"/>
    <lineage>
        <taxon>Bacteria</taxon>
        <taxon>Pseudomonadati</taxon>
        <taxon>Pseudomonadota</taxon>
        <taxon>Alphaproteobacteria</taxon>
        <taxon>Hyphomicrobiales</taxon>
        <taxon>Devosiaceae</taxon>
        <taxon>Pelagibacterium</taxon>
    </lineage>
</organism>
<evidence type="ECO:0000259" key="1">
    <source>
        <dbReference type="Pfam" id="PF06445"/>
    </source>
</evidence>
<gene>
    <name evidence="2" type="ORF">GCM10011499_14280</name>
</gene>
<protein>
    <recommendedName>
        <fullName evidence="1">GyrI-like small molecule binding domain-containing protein</fullName>
    </recommendedName>
</protein>
<dbReference type="PIRSF" id="PIRSF031644">
    <property type="entry name" value="UCP031644"/>
    <property type="match status" value="1"/>
</dbReference>
<reference evidence="2 3" key="1">
    <citation type="journal article" date="2014" name="Int. J. Syst. Evol. Microbiol.">
        <title>Complete genome sequence of Corynebacterium casei LMG S-19264T (=DSM 44701T), isolated from a smear-ripened cheese.</title>
        <authorList>
            <consortium name="US DOE Joint Genome Institute (JGI-PGF)"/>
            <person name="Walter F."/>
            <person name="Albersmeier A."/>
            <person name="Kalinowski J."/>
            <person name="Ruckert C."/>
        </authorList>
    </citation>
    <scope>NUCLEOTIDE SEQUENCE [LARGE SCALE GENOMIC DNA]</scope>
    <source>
        <strain evidence="2 3">CGMCC 1.15896</strain>
    </source>
</reference>
<sequence>MDKIDFKRSLKPLYGPTKTKGIHLVDVPAMRFLMIDGHGDPNVSQDYRAAVEALYTISYALKAASKKQLERDYVVPPLEGLWWSKSMGSFKARKKNLWEWTMMIMVPEWVGPAMIDAVITKARRKKTLSALDHLRVELLEEGRAAQVLHIGSYDDEGPVIAKLHEQFLPGHGLEPIGKHHEIYLSDPRKVAPERLKTILRQPVRETA</sequence>
<dbReference type="Proteomes" id="UP000596977">
    <property type="component" value="Unassembled WGS sequence"/>
</dbReference>
<dbReference type="Pfam" id="PF06445">
    <property type="entry name" value="GyrI-like"/>
    <property type="match status" value="1"/>
</dbReference>